<evidence type="ECO:0000259" key="3">
    <source>
        <dbReference type="PROSITE" id="PS51388"/>
    </source>
</evidence>
<accession>A0A0M9VUW8</accession>
<dbReference type="PROSITE" id="PS51388">
    <property type="entry name" value="GED"/>
    <property type="match status" value="1"/>
</dbReference>
<dbReference type="STRING" id="150374.A0A0M9VUW8"/>
<dbReference type="Proteomes" id="UP000053831">
    <property type="component" value="Unassembled WGS sequence"/>
</dbReference>
<dbReference type="CDD" id="cd08771">
    <property type="entry name" value="DLP_1"/>
    <property type="match status" value="1"/>
</dbReference>
<dbReference type="AlphaFoldDB" id="A0A0M9VUW8"/>
<organism evidence="4 5">
    <name type="scientific">Escovopsis weberi</name>
    <dbReference type="NCBI Taxonomy" id="150374"/>
    <lineage>
        <taxon>Eukaryota</taxon>
        <taxon>Fungi</taxon>
        <taxon>Dikarya</taxon>
        <taxon>Ascomycota</taxon>
        <taxon>Pezizomycotina</taxon>
        <taxon>Sordariomycetes</taxon>
        <taxon>Hypocreomycetidae</taxon>
        <taxon>Hypocreales</taxon>
        <taxon>Hypocreaceae</taxon>
        <taxon>Escovopsis</taxon>
    </lineage>
</organism>
<protein>
    <submittedName>
        <fullName evidence="4">Interferon-induced GTP-binding protein Mx1</fullName>
    </submittedName>
</protein>
<dbReference type="InterPro" id="IPR020850">
    <property type="entry name" value="GED_dom"/>
</dbReference>
<dbReference type="Pfam" id="PF00350">
    <property type="entry name" value="Dynamin_N"/>
    <property type="match status" value="2"/>
</dbReference>
<dbReference type="Gene3D" id="3.40.50.300">
    <property type="entry name" value="P-loop containing nucleotide triphosphate hydrolases"/>
    <property type="match status" value="2"/>
</dbReference>
<dbReference type="GO" id="GO:0005525">
    <property type="term" value="F:GTP binding"/>
    <property type="evidence" value="ECO:0007669"/>
    <property type="project" value="InterPro"/>
</dbReference>
<dbReference type="InterPro" id="IPR000375">
    <property type="entry name" value="Dynamin_stalk"/>
</dbReference>
<dbReference type="SUPFAM" id="SSF52540">
    <property type="entry name" value="P-loop containing nucleoside triphosphate hydrolases"/>
    <property type="match status" value="1"/>
</dbReference>
<gene>
    <name evidence="4" type="ORF">ESCO_005379</name>
</gene>
<dbReference type="InterPro" id="IPR001401">
    <property type="entry name" value="Dynamin_GTPase"/>
</dbReference>
<dbReference type="Pfam" id="PF01031">
    <property type="entry name" value="Dynamin_M"/>
    <property type="match status" value="1"/>
</dbReference>
<dbReference type="GO" id="GO:0006897">
    <property type="term" value="P:endocytosis"/>
    <property type="evidence" value="ECO:0007669"/>
    <property type="project" value="TreeGrafter"/>
</dbReference>
<evidence type="ECO:0000313" key="4">
    <source>
        <dbReference type="EMBL" id="KOS20365.1"/>
    </source>
</evidence>
<dbReference type="GO" id="GO:0005739">
    <property type="term" value="C:mitochondrion"/>
    <property type="evidence" value="ECO:0007669"/>
    <property type="project" value="TreeGrafter"/>
</dbReference>
<dbReference type="GO" id="GO:0003924">
    <property type="term" value="F:GTPase activity"/>
    <property type="evidence" value="ECO:0007669"/>
    <property type="project" value="InterPro"/>
</dbReference>
<dbReference type="InterPro" id="IPR027417">
    <property type="entry name" value="P-loop_NTPase"/>
</dbReference>
<evidence type="ECO:0000256" key="1">
    <source>
        <dbReference type="ARBA" id="ARBA00022741"/>
    </source>
</evidence>
<dbReference type="SMART" id="SM00053">
    <property type="entry name" value="DYNc"/>
    <property type="match status" value="1"/>
</dbReference>
<reference evidence="4 5" key="1">
    <citation type="submission" date="2015-07" db="EMBL/GenBank/DDBJ databases">
        <title>The genome of the fungus Escovopsis weberi, a specialized disease agent of ant agriculture.</title>
        <authorList>
            <person name="de Man T.J."/>
            <person name="Stajich J.E."/>
            <person name="Kubicek C.P."/>
            <person name="Chenthamara K."/>
            <person name="Atanasova L."/>
            <person name="Druzhinina I.S."/>
            <person name="Birnbaum S."/>
            <person name="Barribeau S.M."/>
            <person name="Teiling C."/>
            <person name="Suen G."/>
            <person name="Currie C."/>
            <person name="Gerardo N.M."/>
        </authorList>
    </citation>
    <scope>NUCLEOTIDE SEQUENCE [LARGE SCALE GENOMIC DNA]</scope>
</reference>
<dbReference type="GO" id="GO:0016559">
    <property type="term" value="P:peroxisome fission"/>
    <property type="evidence" value="ECO:0007669"/>
    <property type="project" value="TreeGrafter"/>
</dbReference>
<dbReference type="InterPro" id="IPR022812">
    <property type="entry name" value="Dynamin"/>
</dbReference>
<dbReference type="OrthoDB" id="415706at2759"/>
<proteinExistence type="predicted"/>
<dbReference type="GO" id="GO:0048312">
    <property type="term" value="P:intracellular distribution of mitochondria"/>
    <property type="evidence" value="ECO:0007669"/>
    <property type="project" value="TreeGrafter"/>
</dbReference>
<keyword evidence="1" id="KW-0547">Nucleotide-binding</keyword>
<dbReference type="PANTHER" id="PTHR11566:SF215">
    <property type="entry name" value="DYNAMIN GTPASE"/>
    <property type="match status" value="1"/>
</dbReference>
<keyword evidence="2" id="KW-0342">GTP-binding</keyword>
<dbReference type="GO" id="GO:0008017">
    <property type="term" value="F:microtubule binding"/>
    <property type="evidence" value="ECO:0007669"/>
    <property type="project" value="TreeGrafter"/>
</dbReference>
<dbReference type="PANTHER" id="PTHR11566">
    <property type="entry name" value="DYNAMIN"/>
    <property type="match status" value="1"/>
</dbReference>
<dbReference type="EMBL" id="LGSR01000017">
    <property type="protein sequence ID" value="KOS20365.1"/>
    <property type="molecule type" value="Genomic_DNA"/>
</dbReference>
<evidence type="ECO:0000256" key="2">
    <source>
        <dbReference type="ARBA" id="ARBA00023134"/>
    </source>
</evidence>
<sequence length="680" mass="76452">MTAIQTGQGLGNRALLDKIDKLRELGISHLVPLPQMVVVGDQSAGKSSVLESLTGFHFPRSAAEIMGIKSDIDDYENASAFSQDVLRVEISGPKADHLTIIDVPGMFETVTPGLTTESDIDLVKNMVRRYITETRTIILAVVPCTGDIANQKILRFAAEVDPDGKRTLGVLTKPDLAVENATKAVICDLVNGKRRDLHLGYCVVKNRGADDTSSDMKSRDDQEKNLFAQDPWSKLPADRLGIPALRVRIQHLLMDRTKSEFPAVRSEIASKLKRSQELLEDMGAPRSTADQQRAYIGKIASEFTKLKNYGLDAYYTRHEIFDDIEMRLITKIRTINEAYSGVIHRRGHTREFDKASPAVVKREEAKKMKDLLLKQKEDDGIERTISARALLYDELIGFGIPTDREDELDRVIGEPYHCPGPFEEDMLNHIQEEYLSSRGYEIGTFSSELLPCTFKEQAKKWKDITRAHTANAILIVHHFIFSLVEHCCPDGSIREELWAFLLDNLQDCYQRAVKHMEFLIAVEFGGKSITYDPCFEKMLTDIHEASIESWRQVVSASLRKSQDQNGSIPMTIVKGMMGELLQAKENSVAVIQRKIHDVLYTYYDITRSRFVDVVCQQVIDHFLLHASDGPLAVLSDQVVFNMTPDQLEAIAGEDMANKSKREQLGQEISVLDKAIGVLRG</sequence>
<dbReference type="GO" id="GO:0016020">
    <property type="term" value="C:membrane"/>
    <property type="evidence" value="ECO:0007669"/>
    <property type="project" value="TreeGrafter"/>
</dbReference>
<dbReference type="InterPro" id="IPR045063">
    <property type="entry name" value="Dynamin_N"/>
</dbReference>
<keyword evidence="5" id="KW-1185">Reference proteome</keyword>
<name>A0A0M9VUW8_ESCWE</name>
<dbReference type="GO" id="GO:0000266">
    <property type="term" value="P:mitochondrial fission"/>
    <property type="evidence" value="ECO:0007669"/>
    <property type="project" value="TreeGrafter"/>
</dbReference>
<feature type="domain" description="GED" evidence="3">
    <location>
        <begin position="592"/>
        <end position="680"/>
    </location>
</feature>
<comment type="caution">
    <text evidence="4">The sequence shown here is derived from an EMBL/GenBank/DDBJ whole genome shotgun (WGS) entry which is preliminary data.</text>
</comment>
<evidence type="ECO:0000313" key="5">
    <source>
        <dbReference type="Proteomes" id="UP000053831"/>
    </source>
</evidence>
<dbReference type="GO" id="GO:0005874">
    <property type="term" value="C:microtubule"/>
    <property type="evidence" value="ECO:0007669"/>
    <property type="project" value="TreeGrafter"/>
</dbReference>